<protein>
    <recommendedName>
        <fullName evidence="3">N1R/p28-like protein</fullName>
    </recommendedName>
</protein>
<sequence>MSNIPTFDLIKFILDYDIKNIILNECNIHKIIIILIKLNKLIKCIILENDILEIIEYNKYYKIKCPHDLMLDYLSAKCYAPELYILCSQVLKKDFLILFIIYKKTTIKIYNMDNRYYIKRIYKV</sequence>
<evidence type="ECO:0000313" key="1">
    <source>
        <dbReference type="EMBL" id="CCU56043.1"/>
    </source>
</evidence>
<dbReference type="GeneID" id="15613466"/>
<reference evidence="1" key="1">
    <citation type="journal article" date="2013" name="J. Virol.">
        <title>New Insights into the Evolution of Entomopoxvirinae from the Complete Genome Sequences of Four Entomopoxviruses Infecting Adoxophyes honmai, Choristoneura biennis, Choristoneura rosaceana, and Mythimna separata.</title>
        <authorList>
            <person name="Theze J."/>
            <person name="Takatsuka J."/>
            <person name="Li Z."/>
            <person name="Gallais J."/>
            <person name="Doucet D."/>
            <person name="Arif B."/>
            <person name="Nakai M."/>
            <person name="Herniou E.A."/>
        </authorList>
    </citation>
    <scope>NUCLEOTIDE SEQUENCE</scope>
</reference>
<evidence type="ECO:0008006" key="3">
    <source>
        <dbReference type="Google" id="ProtNLM"/>
    </source>
</evidence>
<accession>A0ABM9QKH5</accession>
<gene>
    <name evidence="1" type="ORF">CHREV_141</name>
</gene>
<dbReference type="Proteomes" id="UP000792374">
    <property type="component" value="Genome"/>
</dbReference>
<keyword evidence="2" id="KW-1185">Reference proteome</keyword>
<dbReference type="EMBL" id="HF679133">
    <property type="protein sequence ID" value="CCU56043.1"/>
    <property type="molecule type" value="Genomic_DNA"/>
</dbReference>
<name>A0ABM9QKH5_9POXV</name>
<proteinExistence type="predicted"/>
<dbReference type="RefSeq" id="YP_008004545.1">
    <property type="nucleotide sequence ID" value="NC_021249.1"/>
</dbReference>
<evidence type="ECO:0000313" key="2">
    <source>
        <dbReference type="Proteomes" id="UP000792374"/>
    </source>
</evidence>
<organism evidence="1 2">
    <name type="scientific">Choristoneura rosaceana entomopoxvirus 'L'</name>
    <dbReference type="NCBI Taxonomy" id="1293539"/>
    <lineage>
        <taxon>Viruses</taxon>
        <taxon>Varidnaviria</taxon>
        <taxon>Bamfordvirae</taxon>
        <taxon>Nucleocytoviricota</taxon>
        <taxon>Pokkesviricetes</taxon>
        <taxon>Chitovirales</taxon>
        <taxon>Poxviridae</taxon>
        <taxon>Entomopoxvirinae</taxon>
        <taxon>Betaentomopoxvirus</taxon>
        <taxon>Betaentomopoxvirus crosaceana</taxon>
        <taxon>Choristoneura rosaceana entomopoxvirus</taxon>
    </lineage>
</organism>